<dbReference type="PANTHER" id="PTHR32322:SF2">
    <property type="entry name" value="EAMA DOMAIN-CONTAINING PROTEIN"/>
    <property type="match status" value="1"/>
</dbReference>
<gene>
    <name evidence="8" type="ORF">GT409_03580</name>
</gene>
<protein>
    <submittedName>
        <fullName evidence="8">EamA family transporter</fullName>
    </submittedName>
</protein>
<evidence type="ECO:0000256" key="6">
    <source>
        <dbReference type="SAM" id="Phobius"/>
    </source>
</evidence>
<name>A0A6P1M3Z8_9BACT</name>
<dbReference type="KEGG" id="taer:GT409_03580"/>
<feature type="transmembrane region" description="Helical" evidence="6">
    <location>
        <begin position="186"/>
        <end position="203"/>
    </location>
</feature>
<feature type="transmembrane region" description="Helical" evidence="6">
    <location>
        <begin position="126"/>
        <end position="142"/>
    </location>
</feature>
<dbReference type="GO" id="GO:0016020">
    <property type="term" value="C:membrane"/>
    <property type="evidence" value="ECO:0007669"/>
    <property type="project" value="UniProtKB-SubCell"/>
</dbReference>
<keyword evidence="4 6" id="KW-1133">Transmembrane helix</keyword>
<feature type="domain" description="EamA" evidence="7">
    <location>
        <begin position="156"/>
        <end position="287"/>
    </location>
</feature>
<comment type="similarity">
    <text evidence="2">Belongs to the EamA transporter family.</text>
</comment>
<feature type="transmembrane region" description="Helical" evidence="6">
    <location>
        <begin position="248"/>
        <end position="266"/>
    </location>
</feature>
<proteinExistence type="inferred from homology"/>
<feature type="transmembrane region" description="Helical" evidence="6">
    <location>
        <begin position="95"/>
        <end position="114"/>
    </location>
</feature>
<evidence type="ECO:0000256" key="4">
    <source>
        <dbReference type="ARBA" id="ARBA00022989"/>
    </source>
</evidence>
<dbReference type="Pfam" id="PF00892">
    <property type="entry name" value="EamA"/>
    <property type="match status" value="2"/>
</dbReference>
<organism evidence="8 9">
    <name type="scientific">Tichowtungia aerotolerans</name>
    <dbReference type="NCBI Taxonomy" id="2697043"/>
    <lineage>
        <taxon>Bacteria</taxon>
        <taxon>Pseudomonadati</taxon>
        <taxon>Kiritimatiellota</taxon>
        <taxon>Tichowtungiia</taxon>
        <taxon>Tichowtungiales</taxon>
        <taxon>Tichowtungiaceae</taxon>
        <taxon>Tichowtungia</taxon>
    </lineage>
</organism>
<feature type="transmembrane region" description="Helical" evidence="6">
    <location>
        <begin position="66"/>
        <end position="89"/>
    </location>
</feature>
<feature type="domain" description="EamA" evidence="7">
    <location>
        <begin position="10"/>
        <end position="140"/>
    </location>
</feature>
<dbReference type="InterPro" id="IPR050638">
    <property type="entry name" value="AA-Vitamin_Transporters"/>
</dbReference>
<feature type="transmembrane region" description="Helical" evidence="6">
    <location>
        <begin position="37"/>
        <end position="54"/>
    </location>
</feature>
<evidence type="ECO:0000256" key="3">
    <source>
        <dbReference type="ARBA" id="ARBA00022692"/>
    </source>
</evidence>
<feature type="transmembrane region" description="Helical" evidence="6">
    <location>
        <begin position="154"/>
        <end position="174"/>
    </location>
</feature>
<evidence type="ECO:0000313" key="9">
    <source>
        <dbReference type="Proteomes" id="UP000464954"/>
    </source>
</evidence>
<dbReference type="AlphaFoldDB" id="A0A6P1M3Z8"/>
<accession>A0A6P1M3Z8</accession>
<dbReference type="InterPro" id="IPR000620">
    <property type="entry name" value="EamA_dom"/>
</dbReference>
<sequence>MIHNTSIRTNVLAAVACLLWATPFVFVKITLEHLPPLTIAGLRFLLAGLIQLPFCRKSPFHLLKTAPKTVVLVSLFQTILLYAGFFYALTLVRGAQAAIIVGSGPLISAVAAHLTMHDDKLNRRTLQSIALGGAGLIIISLASKPWNPVGIREFSGMLILFGSSVVSAAGNIVVAKKRGALSAIELNSMQMLLGGAVLLIWALPFEGVPNLILPIRFYGALLWLAFVSAAGFGIWFHLLSREKVSKLNIWKFLVPLAGATLSWILIPGEHPDLPTLAGMVLIIFGIIHSQRIPANG</sequence>
<comment type="subcellular location">
    <subcellularLocation>
        <location evidence="1">Membrane</location>
        <topology evidence="1">Multi-pass membrane protein</topology>
    </subcellularLocation>
</comment>
<dbReference type="Proteomes" id="UP000464954">
    <property type="component" value="Chromosome"/>
</dbReference>
<keyword evidence="5 6" id="KW-0472">Membrane</keyword>
<evidence type="ECO:0000256" key="5">
    <source>
        <dbReference type="ARBA" id="ARBA00023136"/>
    </source>
</evidence>
<keyword evidence="3 6" id="KW-0812">Transmembrane</keyword>
<dbReference type="EMBL" id="CP047593">
    <property type="protein sequence ID" value="QHI68567.1"/>
    <property type="molecule type" value="Genomic_DNA"/>
</dbReference>
<reference evidence="8 9" key="1">
    <citation type="submission" date="2020-01" db="EMBL/GenBank/DDBJ databases">
        <title>Ponticoccus aerotolerans gen. nov., sp. nov., an anaerobic bacterium and proposal of Ponticoccusceae fam. nov., Ponticoccusles ord. nov. and Ponticoccuse classis nov. in the phylum Kiritimatiellaeota.</title>
        <authorList>
            <person name="Zhou L.Y."/>
            <person name="Du Z.J."/>
        </authorList>
    </citation>
    <scope>NUCLEOTIDE SEQUENCE [LARGE SCALE GENOMIC DNA]</scope>
    <source>
        <strain evidence="8 9">S-5007</strain>
    </source>
</reference>
<dbReference type="RefSeq" id="WP_160627011.1">
    <property type="nucleotide sequence ID" value="NZ_CP047593.1"/>
</dbReference>
<dbReference type="PANTHER" id="PTHR32322">
    <property type="entry name" value="INNER MEMBRANE TRANSPORTER"/>
    <property type="match status" value="1"/>
</dbReference>
<feature type="transmembrane region" description="Helical" evidence="6">
    <location>
        <begin position="215"/>
        <end position="236"/>
    </location>
</feature>
<evidence type="ECO:0000313" key="8">
    <source>
        <dbReference type="EMBL" id="QHI68567.1"/>
    </source>
</evidence>
<evidence type="ECO:0000259" key="7">
    <source>
        <dbReference type="Pfam" id="PF00892"/>
    </source>
</evidence>
<dbReference type="InterPro" id="IPR037185">
    <property type="entry name" value="EmrE-like"/>
</dbReference>
<evidence type="ECO:0000256" key="2">
    <source>
        <dbReference type="ARBA" id="ARBA00007362"/>
    </source>
</evidence>
<evidence type="ECO:0000256" key="1">
    <source>
        <dbReference type="ARBA" id="ARBA00004141"/>
    </source>
</evidence>
<keyword evidence="9" id="KW-1185">Reference proteome</keyword>
<dbReference type="SUPFAM" id="SSF103481">
    <property type="entry name" value="Multidrug resistance efflux transporter EmrE"/>
    <property type="match status" value="2"/>
</dbReference>